<comment type="caution">
    <text evidence="8">The sequence shown here is derived from an EMBL/GenBank/DDBJ whole genome shotgun (WGS) entry which is preliminary data.</text>
</comment>
<accession>A0A520N2L1</accession>
<feature type="domain" description="Thioredoxin" evidence="7">
    <location>
        <begin position="34"/>
        <end position="168"/>
    </location>
</feature>
<gene>
    <name evidence="8" type="ORF">EVA93_02485</name>
</gene>
<name>A0A520N2L1_9GAMM</name>
<dbReference type="InterPro" id="IPR004799">
    <property type="entry name" value="Periplasmic_diS_OxRdtase_DsbE"/>
</dbReference>
<dbReference type="PROSITE" id="PS51352">
    <property type="entry name" value="THIOREDOXIN_2"/>
    <property type="match status" value="1"/>
</dbReference>
<keyword evidence="6" id="KW-0472">Membrane</keyword>
<keyword evidence="5" id="KW-0676">Redox-active center</keyword>
<keyword evidence="4" id="KW-1015">Disulfide bond</keyword>
<dbReference type="EMBL" id="SHBF01000011">
    <property type="protein sequence ID" value="RZO27723.1"/>
    <property type="molecule type" value="Genomic_DNA"/>
</dbReference>
<dbReference type="PANTHER" id="PTHR42852">
    <property type="entry name" value="THIOL:DISULFIDE INTERCHANGE PROTEIN DSBE"/>
    <property type="match status" value="1"/>
</dbReference>
<dbReference type="InterPro" id="IPR036249">
    <property type="entry name" value="Thioredoxin-like_sf"/>
</dbReference>
<evidence type="ECO:0000256" key="4">
    <source>
        <dbReference type="ARBA" id="ARBA00023157"/>
    </source>
</evidence>
<dbReference type="GO" id="GO:0017004">
    <property type="term" value="P:cytochrome complex assembly"/>
    <property type="evidence" value="ECO:0007669"/>
    <property type="project" value="UniProtKB-KW"/>
</dbReference>
<evidence type="ECO:0000313" key="9">
    <source>
        <dbReference type="Proteomes" id="UP000318710"/>
    </source>
</evidence>
<keyword evidence="3" id="KW-0201">Cytochrome c-type biogenesis</keyword>
<evidence type="ECO:0000256" key="3">
    <source>
        <dbReference type="ARBA" id="ARBA00022748"/>
    </source>
</evidence>
<evidence type="ECO:0000256" key="6">
    <source>
        <dbReference type="SAM" id="Phobius"/>
    </source>
</evidence>
<reference evidence="8 9" key="1">
    <citation type="submission" date="2019-02" db="EMBL/GenBank/DDBJ databases">
        <title>Prokaryotic population dynamics and viral predation in marine succession experiment using metagenomics: the confinement effect.</title>
        <authorList>
            <person name="Haro-Moreno J.M."/>
            <person name="Rodriguez-Valera F."/>
            <person name="Lopez-Perez M."/>
        </authorList>
    </citation>
    <scope>NUCLEOTIDE SEQUENCE [LARGE SCALE GENOMIC DNA]</scope>
    <source>
        <strain evidence="8">MED-G160</strain>
    </source>
</reference>
<evidence type="ECO:0000256" key="1">
    <source>
        <dbReference type="ARBA" id="ARBA00004383"/>
    </source>
</evidence>
<evidence type="ECO:0000256" key="2">
    <source>
        <dbReference type="ARBA" id="ARBA00007758"/>
    </source>
</evidence>
<dbReference type="Proteomes" id="UP000318710">
    <property type="component" value="Unassembled WGS sequence"/>
</dbReference>
<comment type="subcellular location">
    <subcellularLocation>
        <location evidence="1">Cell inner membrane</location>
        <topology evidence="1">Single-pass membrane protein</topology>
        <orientation evidence="1">Periplasmic side</orientation>
    </subcellularLocation>
</comment>
<dbReference type="AlphaFoldDB" id="A0A520N2L1"/>
<evidence type="ECO:0000259" key="7">
    <source>
        <dbReference type="PROSITE" id="PS51352"/>
    </source>
</evidence>
<dbReference type="InterPro" id="IPR050553">
    <property type="entry name" value="Thioredoxin_ResA/DsbE_sf"/>
</dbReference>
<dbReference type="SUPFAM" id="SSF52833">
    <property type="entry name" value="Thioredoxin-like"/>
    <property type="match status" value="1"/>
</dbReference>
<keyword evidence="6" id="KW-1133">Transmembrane helix</keyword>
<dbReference type="GO" id="GO:0015036">
    <property type="term" value="F:disulfide oxidoreductase activity"/>
    <property type="evidence" value="ECO:0007669"/>
    <property type="project" value="InterPro"/>
</dbReference>
<organism evidence="8 9">
    <name type="scientific">SAR86 cluster bacterium</name>
    <dbReference type="NCBI Taxonomy" id="2030880"/>
    <lineage>
        <taxon>Bacteria</taxon>
        <taxon>Pseudomonadati</taxon>
        <taxon>Pseudomonadota</taxon>
        <taxon>Gammaproteobacteria</taxon>
        <taxon>SAR86 cluster</taxon>
    </lineage>
</organism>
<dbReference type="Pfam" id="PF08534">
    <property type="entry name" value="Redoxin"/>
    <property type="match status" value="1"/>
</dbReference>
<dbReference type="InterPro" id="IPR013766">
    <property type="entry name" value="Thioredoxin_domain"/>
</dbReference>
<dbReference type="InterPro" id="IPR013740">
    <property type="entry name" value="Redoxin"/>
</dbReference>
<dbReference type="Gene3D" id="3.40.30.10">
    <property type="entry name" value="Glutaredoxin"/>
    <property type="match status" value="1"/>
</dbReference>
<feature type="transmembrane region" description="Helical" evidence="6">
    <location>
        <begin position="7"/>
        <end position="24"/>
    </location>
</feature>
<protein>
    <submittedName>
        <fullName evidence="8">DsbE family thiol:disulfide interchange protein</fullName>
    </submittedName>
</protein>
<proteinExistence type="inferred from homology"/>
<dbReference type="PANTHER" id="PTHR42852:SF6">
    <property type="entry name" value="THIOL:DISULFIDE INTERCHANGE PROTEIN DSBE"/>
    <property type="match status" value="1"/>
</dbReference>
<dbReference type="GO" id="GO:0030288">
    <property type="term" value="C:outer membrane-bounded periplasmic space"/>
    <property type="evidence" value="ECO:0007669"/>
    <property type="project" value="InterPro"/>
</dbReference>
<dbReference type="NCBIfam" id="TIGR00385">
    <property type="entry name" value="dsbE"/>
    <property type="match status" value="1"/>
</dbReference>
<keyword evidence="6" id="KW-0812">Transmembrane</keyword>
<evidence type="ECO:0000256" key="5">
    <source>
        <dbReference type="ARBA" id="ARBA00023284"/>
    </source>
</evidence>
<evidence type="ECO:0000313" key="8">
    <source>
        <dbReference type="EMBL" id="RZO27723.1"/>
    </source>
</evidence>
<sequence length="173" mass="19851">MNLLLKLIVFIVPTTFLLLFFMILTNEDTYPGADYDQFLIPEFELKVLDNTITVNNDLLNGDYVLNVWASWCITCIIEHPYLTSLSKNGIPVIGLNYKDEQEDAIIWLKKYGNPYQTILHDYKGNLALDLGVTGAPETFLISDGKVIAHYQGEVNDQIWNDVFLPIIKDRKMF</sequence>
<comment type="similarity">
    <text evidence="2">Belongs to the thioredoxin family. DsbE subfamily.</text>
</comment>
<dbReference type="GO" id="GO:0005886">
    <property type="term" value="C:plasma membrane"/>
    <property type="evidence" value="ECO:0007669"/>
    <property type="project" value="UniProtKB-SubCell"/>
</dbReference>